<feature type="transmembrane region" description="Helical" evidence="1">
    <location>
        <begin position="173"/>
        <end position="193"/>
    </location>
</feature>
<dbReference type="AlphaFoldDB" id="A0A2A9DW39"/>
<keyword evidence="1" id="KW-0472">Membrane</keyword>
<accession>A0A2A9DW39</accession>
<feature type="transmembrane region" description="Helical" evidence="1">
    <location>
        <begin position="103"/>
        <end position="123"/>
    </location>
</feature>
<sequence>MVTPARARALEPAPTRFWILHIVRAVILAAVGLFITFSRDHSPHLGLIAFGAFALVSGIVIGTLSVRLVADAPTRRLVIAQTVVSIAAGTIALALQATGLGTLLLTVSIWAGLTGLLELYAGYRLARRSALSRDFLIAGGLTALLAIVFVLLPPDFQQTDGGMDNVPLTLTSSVIAVGVFGAYAAVMAVFLAIGGLSIKWQKADDEASTEEPA</sequence>
<dbReference type="Proteomes" id="UP000221369">
    <property type="component" value="Unassembled WGS sequence"/>
</dbReference>
<feature type="transmembrane region" description="Helical" evidence="1">
    <location>
        <begin position="135"/>
        <end position="153"/>
    </location>
</feature>
<organism evidence="2 3">
    <name type="scientific">Paramicrobacterium agarici</name>
    <dbReference type="NCBI Taxonomy" id="630514"/>
    <lineage>
        <taxon>Bacteria</taxon>
        <taxon>Bacillati</taxon>
        <taxon>Actinomycetota</taxon>
        <taxon>Actinomycetes</taxon>
        <taxon>Micrococcales</taxon>
        <taxon>Microbacteriaceae</taxon>
        <taxon>Paramicrobacterium</taxon>
    </lineage>
</organism>
<proteinExistence type="predicted"/>
<feature type="transmembrane region" description="Helical" evidence="1">
    <location>
        <begin position="77"/>
        <end position="97"/>
    </location>
</feature>
<evidence type="ECO:0000313" key="3">
    <source>
        <dbReference type="Proteomes" id="UP000221369"/>
    </source>
</evidence>
<evidence type="ECO:0000256" key="1">
    <source>
        <dbReference type="SAM" id="Phobius"/>
    </source>
</evidence>
<gene>
    <name evidence="2" type="ORF">ATJ78_1137</name>
</gene>
<dbReference type="RefSeq" id="WP_098406702.1">
    <property type="nucleotide sequence ID" value="NZ_PDJE01000001.1"/>
</dbReference>
<keyword evidence="3" id="KW-1185">Reference proteome</keyword>
<protein>
    <submittedName>
        <fullName evidence="2">Uncharacterized membrane protein HdeD (DUF308 family)</fullName>
    </submittedName>
</protein>
<feature type="transmembrane region" description="Helical" evidence="1">
    <location>
        <begin position="47"/>
        <end position="70"/>
    </location>
</feature>
<dbReference type="EMBL" id="PDJE01000001">
    <property type="protein sequence ID" value="PFG30212.1"/>
    <property type="molecule type" value="Genomic_DNA"/>
</dbReference>
<feature type="transmembrane region" description="Helical" evidence="1">
    <location>
        <begin position="17"/>
        <end position="35"/>
    </location>
</feature>
<evidence type="ECO:0000313" key="2">
    <source>
        <dbReference type="EMBL" id="PFG30212.1"/>
    </source>
</evidence>
<keyword evidence="1" id="KW-1133">Transmembrane helix</keyword>
<name>A0A2A9DW39_9MICO</name>
<comment type="caution">
    <text evidence="2">The sequence shown here is derived from an EMBL/GenBank/DDBJ whole genome shotgun (WGS) entry which is preliminary data.</text>
</comment>
<reference evidence="2 3" key="1">
    <citation type="submission" date="2017-10" db="EMBL/GenBank/DDBJ databases">
        <title>Sequencing the genomes of 1000 actinobacteria strains.</title>
        <authorList>
            <person name="Klenk H.-P."/>
        </authorList>
    </citation>
    <scope>NUCLEOTIDE SEQUENCE [LARGE SCALE GENOMIC DNA]</scope>
    <source>
        <strain evidence="2 3">DSM 21798</strain>
    </source>
</reference>
<keyword evidence="1" id="KW-0812">Transmembrane</keyword>